<keyword evidence="2" id="KW-1185">Reference proteome</keyword>
<comment type="caution">
    <text evidence="1">The sequence shown here is derived from an EMBL/GenBank/DDBJ whole genome shotgun (WGS) entry which is preliminary data.</text>
</comment>
<dbReference type="OrthoDB" id="2084567at2"/>
<reference evidence="1 2" key="1">
    <citation type="submission" date="2020-01" db="EMBL/GenBank/DDBJ databases">
        <title>Whole-genome sequence of Heliobacterium undosum DSM 13378.</title>
        <authorList>
            <person name="Kyndt J.A."/>
            <person name="Meyer T.E."/>
        </authorList>
    </citation>
    <scope>NUCLEOTIDE SEQUENCE [LARGE SCALE GENOMIC DNA]</scope>
    <source>
        <strain evidence="1 2">DSM 13378</strain>
    </source>
</reference>
<proteinExistence type="predicted"/>
<sequence>MSIDLILKDNNIYPDFSEISDLYPEKCFYLDYVPRLIRGVDSYNQVELIYADNKREYKNEMSKIKKIIRILWAYYNVNVRTTLFDQNINIYSGVLTKKRFQLLNKIVAEKDAYRLSKELKKLEILIDLGLMDNLFSVLVFKDIDTMFWLNGLIVPLYIGDEKAIAFLEKICTTEGIYLRRFEKYQQGVTAKL</sequence>
<dbReference type="Proteomes" id="UP000463470">
    <property type="component" value="Unassembled WGS sequence"/>
</dbReference>
<dbReference type="EMBL" id="WXEY01000014">
    <property type="protein sequence ID" value="MZP30463.1"/>
    <property type="molecule type" value="Genomic_DNA"/>
</dbReference>
<gene>
    <name evidence="1" type="ORF">GTO91_12140</name>
</gene>
<accession>A0A845L2I0</accession>
<evidence type="ECO:0000313" key="1">
    <source>
        <dbReference type="EMBL" id="MZP30463.1"/>
    </source>
</evidence>
<name>A0A845L2I0_9FIRM</name>
<dbReference type="RefSeq" id="WP_161258990.1">
    <property type="nucleotide sequence ID" value="NZ_WXEY01000014.1"/>
</dbReference>
<protein>
    <submittedName>
        <fullName evidence="1">Uncharacterized protein</fullName>
    </submittedName>
</protein>
<dbReference type="AlphaFoldDB" id="A0A845L2I0"/>
<organism evidence="1 2">
    <name type="scientific">Heliomicrobium undosum</name>
    <dbReference type="NCBI Taxonomy" id="121734"/>
    <lineage>
        <taxon>Bacteria</taxon>
        <taxon>Bacillati</taxon>
        <taxon>Bacillota</taxon>
        <taxon>Clostridia</taxon>
        <taxon>Eubacteriales</taxon>
        <taxon>Heliobacteriaceae</taxon>
        <taxon>Heliomicrobium</taxon>
    </lineage>
</organism>
<evidence type="ECO:0000313" key="2">
    <source>
        <dbReference type="Proteomes" id="UP000463470"/>
    </source>
</evidence>